<keyword evidence="4 11" id="KW-0028">Amino-acid biosynthesis</keyword>
<evidence type="ECO:0000256" key="11">
    <source>
        <dbReference type="HAMAP-Rule" id="MF_00109"/>
    </source>
</evidence>
<keyword evidence="8 11" id="KW-0067">ATP-binding</keyword>
<keyword evidence="7 11" id="KW-0418">Kinase</keyword>
<comment type="pathway">
    <text evidence="1 11">Metabolic intermediate biosynthesis; chorismate biosynthesis; chorismate from D-erythrose 4-phosphate and phosphoenolpyruvate: step 5/7.</text>
</comment>
<dbReference type="GO" id="GO:0009073">
    <property type="term" value="P:aromatic amino acid family biosynthetic process"/>
    <property type="evidence" value="ECO:0007669"/>
    <property type="project" value="UniProtKB-KW"/>
</dbReference>
<comment type="caution">
    <text evidence="11">Lacks conserved residue(s) required for the propagation of feature annotation.</text>
</comment>
<reference evidence="12" key="1">
    <citation type="journal article" date="2014" name="Int. J. Syst. Evol. Microbiol.">
        <title>Complete genome sequence of Corynebacterium casei LMG S-19264T (=DSM 44701T), isolated from a smear-ripened cheese.</title>
        <authorList>
            <consortium name="US DOE Joint Genome Institute (JGI-PGF)"/>
            <person name="Walter F."/>
            <person name="Albersmeier A."/>
            <person name="Kalinowski J."/>
            <person name="Ruckert C."/>
        </authorList>
    </citation>
    <scope>NUCLEOTIDE SEQUENCE</scope>
    <source>
        <strain evidence="12">CGMCC 1.12987</strain>
    </source>
</reference>
<dbReference type="Gene3D" id="3.40.50.300">
    <property type="entry name" value="P-loop containing nucleotide triphosphate hydrolases"/>
    <property type="match status" value="1"/>
</dbReference>
<dbReference type="GO" id="GO:0005829">
    <property type="term" value="C:cytosol"/>
    <property type="evidence" value="ECO:0007669"/>
    <property type="project" value="TreeGrafter"/>
</dbReference>
<comment type="subcellular location">
    <subcellularLocation>
        <location evidence="11">Cytoplasm</location>
    </subcellularLocation>
</comment>
<feature type="binding site" evidence="11">
    <location>
        <position position="140"/>
    </location>
    <ligand>
        <name>substrate</name>
    </ligand>
</feature>
<comment type="cofactor">
    <cofactor evidence="11">
        <name>Mg(2+)</name>
        <dbReference type="ChEBI" id="CHEBI:18420"/>
    </cofactor>
    <text evidence="11">Binds 1 Mg(2+) ion per subunit.</text>
</comment>
<keyword evidence="6 11" id="KW-0547">Nucleotide-binding</keyword>
<keyword evidence="13" id="KW-1185">Reference proteome</keyword>
<evidence type="ECO:0000256" key="10">
    <source>
        <dbReference type="ARBA" id="ARBA00048567"/>
    </source>
</evidence>
<dbReference type="EC" id="2.7.1.71" evidence="3 11"/>
<dbReference type="CDD" id="cd00464">
    <property type="entry name" value="SK"/>
    <property type="match status" value="1"/>
</dbReference>
<comment type="catalytic activity">
    <reaction evidence="10 11">
        <text>shikimate + ATP = 3-phosphoshikimate + ADP + H(+)</text>
        <dbReference type="Rhea" id="RHEA:13121"/>
        <dbReference type="ChEBI" id="CHEBI:15378"/>
        <dbReference type="ChEBI" id="CHEBI:30616"/>
        <dbReference type="ChEBI" id="CHEBI:36208"/>
        <dbReference type="ChEBI" id="CHEBI:145989"/>
        <dbReference type="ChEBI" id="CHEBI:456216"/>
        <dbReference type="EC" id="2.7.1.71"/>
    </reaction>
</comment>
<dbReference type="Proteomes" id="UP000644756">
    <property type="component" value="Unassembled WGS sequence"/>
</dbReference>
<dbReference type="InterPro" id="IPR027417">
    <property type="entry name" value="P-loop_NTPase"/>
</dbReference>
<feature type="binding site" evidence="11">
    <location>
        <position position="61"/>
    </location>
    <ligand>
        <name>substrate</name>
    </ligand>
</feature>
<keyword evidence="11" id="KW-0963">Cytoplasm</keyword>
<name>A0A917D4B0_9BACL</name>
<evidence type="ECO:0000256" key="9">
    <source>
        <dbReference type="ARBA" id="ARBA00023141"/>
    </source>
</evidence>
<gene>
    <name evidence="11 12" type="primary">aroK</name>
    <name evidence="12" type="ORF">GCM10010916_27920</name>
</gene>
<dbReference type="PANTHER" id="PTHR21087:SF16">
    <property type="entry name" value="SHIKIMATE KINASE 1, CHLOROPLASTIC"/>
    <property type="match status" value="1"/>
</dbReference>
<evidence type="ECO:0000256" key="7">
    <source>
        <dbReference type="ARBA" id="ARBA00022777"/>
    </source>
</evidence>
<dbReference type="InterPro" id="IPR000623">
    <property type="entry name" value="Shikimate_kinase/TSH1"/>
</dbReference>
<dbReference type="InterPro" id="IPR031322">
    <property type="entry name" value="Shikimate/glucono_kinase"/>
</dbReference>
<comment type="function">
    <text evidence="11">Catalyzes the specific phosphorylation of the 3-hydroxyl group of shikimic acid using ATP as a cosubstrate.</text>
</comment>
<keyword evidence="5 11" id="KW-0808">Transferase</keyword>
<evidence type="ECO:0000313" key="13">
    <source>
        <dbReference type="Proteomes" id="UP000644756"/>
    </source>
</evidence>
<evidence type="ECO:0000256" key="3">
    <source>
        <dbReference type="ARBA" id="ARBA00012154"/>
    </source>
</evidence>
<comment type="similarity">
    <text evidence="2 11">Belongs to the shikimate kinase family.</text>
</comment>
<dbReference type="GO" id="GO:0004765">
    <property type="term" value="F:shikimate kinase activity"/>
    <property type="evidence" value="ECO:0007669"/>
    <property type="project" value="UniProtKB-UniRule"/>
</dbReference>
<dbReference type="InterPro" id="IPR023000">
    <property type="entry name" value="Shikimate_kinase_CS"/>
</dbReference>
<dbReference type="GO" id="GO:0009423">
    <property type="term" value="P:chorismate biosynthetic process"/>
    <property type="evidence" value="ECO:0007669"/>
    <property type="project" value="UniProtKB-UniRule"/>
</dbReference>
<evidence type="ECO:0000256" key="2">
    <source>
        <dbReference type="ARBA" id="ARBA00006997"/>
    </source>
</evidence>
<keyword evidence="11" id="KW-0460">Magnesium</keyword>
<dbReference type="PRINTS" id="PR01100">
    <property type="entry name" value="SHIKIMTKNASE"/>
</dbReference>
<sequence length="173" mass="19482">MSKAKNAIVLVGFMGTGKSSVSKLLSERLGFMRVDLDDEIEKFEGRKISDIFTESGEPAFREIECKVLASILMNGERKIIATGGGAVLNPHNRDLMLTHGWVVSLTADARHIIERVRNDHSRPLLQGGVEERVNKLLEQRKHAYDFADFSVDTSRMTTEEVADCIIRQWEEHA</sequence>
<dbReference type="SUPFAM" id="SSF52540">
    <property type="entry name" value="P-loop containing nucleoside triphosphate hydrolases"/>
    <property type="match status" value="1"/>
</dbReference>
<keyword evidence="9 11" id="KW-0057">Aromatic amino acid biosynthesis</keyword>
<protein>
    <recommendedName>
        <fullName evidence="3 11">Shikimate kinase</fullName>
        <shortName evidence="11">SK</shortName>
        <ecNumber evidence="3 11">2.7.1.71</ecNumber>
    </recommendedName>
</protein>
<dbReference type="GO" id="GO:0005524">
    <property type="term" value="F:ATP binding"/>
    <property type="evidence" value="ECO:0007669"/>
    <property type="project" value="UniProtKB-UniRule"/>
</dbReference>
<dbReference type="PROSITE" id="PS01128">
    <property type="entry name" value="SHIKIMATE_KINASE"/>
    <property type="match status" value="1"/>
</dbReference>
<feature type="binding site" evidence="11">
    <location>
        <position position="37"/>
    </location>
    <ligand>
        <name>substrate</name>
    </ligand>
</feature>
<feature type="binding site" evidence="11">
    <location>
        <position position="19"/>
    </location>
    <ligand>
        <name>Mg(2+)</name>
        <dbReference type="ChEBI" id="CHEBI:18420"/>
    </ligand>
</feature>
<evidence type="ECO:0000256" key="1">
    <source>
        <dbReference type="ARBA" id="ARBA00004842"/>
    </source>
</evidence>
<evidence type="ECO:0000313" key="12">
    <source>
        <dbReference type="EMBL" id="GGG09493.1"/>
    </source>
</evidence>
<feature type="binding site" evidence="11">
    <location>
        <begin position="15"/>
        <end position="20"/>
    </location>
    <ligand>
        <name>ATP</name>
        <dbReference type="ChEBI" id="CHEBI:30616"/>
    </ligand>
</feature>
<proteinExistence type="inferred from homology"/>
<dbReference type="GO" id="GO:0000287">
    <property type="term" value="F:magnesium ion binding"/>
    <property type="evidence" value="ECO:0007669"/>
    <property type="project" value="UniProtKB-UniRule"/>
</dbReference>
<evidence type="ECO:0000256" key="4">
    <source>
        <dbReference type="ARBA" id="ARBA00022605"/>
    </source>
</evidence>
<comment type="subunit">
    <text evidence="11">Monomer.</text>
</comment>
<dbReference type="AlphaFoldDB" id="A0A917D4B0"/>
<evidence type="ECO:0000256" key="5">
    <source>
        <dbReference type="ARBA" id="ARBA00022679"/>
    </source>
</evidence>
<dbReference type="EMBL" id="BMGR01000009">
    <property type="protein sequence ID" value="GGG09493.1"/>
    <property type="molecule type" value="Genomic_DNA"/>
</dbReference>
<dbReference type="HAMAP" id="MF_00109">
    <property type="entry name" value="Shikimate_kinase"/>
    <property type="match status" value="1"/>
</dbReference>
<feature type="binding site" evidence="11">
    <location>
        <position position="122"/>
    </location>
    <ligand>
        <name>ATP</name>
        <dbReference type="ChEBI" id="CHEBI:30616"/>
    </ligand>
</feature>
<reference evidence="12" key="2">
    <citation type="submission" date="2020-09" db="EMBL/GenBank/DDBJ databases">
        <authorList>
            <person name="Sun Q."/>
            <person name="Zhou Y."/>
        </authorList>
    </citation>
    <scope>NUCLEOTIDE SEQUENCE</scope>
    <source>
        <strain evidence="12">CGMCC 1.12987</strain>
    </source>
</reference>
<comment type="caution">
    <text evidence="12">The sequence shown here is derived from an EMBL/GenBank/DDBJ whole genome shotgun (WGS) entry which is preliminary data.</text>
</comment>
<evidence type="ECO:0000256" key="8">
    <source>
        <dbReference type="ARBA" id="ARBA00022840"/>
    </source>
</evidence>
<accession>A0A917D4B0</accession>
<evidence type="ECO:0000256" key="6">
    <source>
        <dbReference type="ARBA" id="ARBA00022741"/>
    </source>
</evidence>
<feature type="binding site" evidence="11">
    <location>
        <position position="84"/>
    </location>
    <ligand>
        <name>substrate</name>
    </ligand>
</feature>
<keyword evidence="11" id="KW-0479">Metal-binding</keyword>
<dbReference type="PANTHER" id="PTHR21087">
    <property type="entry name" value="SHIKIMATE KINASE"/>
    <property type="match status" value="1"/>
</dbReference>
<dbReference type="GO" id="GO:0008652">
    <property type="term" value="P:amino acid biosynthetic process"/>
    <property type="evidence" value="ECO:0007669"/>
    <property type="project" value="UniProtKB-KW"/>
</dbReference>
<dbReference type="RefSeq" id="WP_188531683.1">
    <property type="nucleotide sequence ID" value="NZ_BMGR01000009.1"/>
</dbReference>
<organism evidence="12 13">
    <name type="scientific">Paenibacillus abyssi</name>
    <dbReference type="NCBI Taxonomy" id="1340531"/>
    <lineage>
        <taxon>Bacteria</taxon>
        <taxon>Bacillati</taxon>
        <taxon>Bacillota</taxon>
        <taxon>Bacilli</taxon>
        <taxon>Bacillales</taxon>
        <taxon>Paenibacillaceae</taxon>
        <taxon>Paenibacillus</taxon>
    </lineage>
</organism>
<dbReference type="Pfam" id="PF01202">
    <property type="entry name" value="SKI"/>
    <property type="match status" value="1"/>
</dbReference>